<dbReference type="EMBL" id="JBFRYA010000006">
    <property type="protein sequence ID" value="MEX1669047.1"/>
    <property type="molecule type" value="Genomic_DNA"/>
</dbReference>
<dbReference type="PANTHER" id="PTHR10827">
    <property type="entry name" value="RETICULOCALBIN"/>
    <property type="match status" value="1"/>
</dbReference>
<feature type="compositionally biased region" description="Basic and acidic residues" evidence="3">
    <location>
        <begin position="126"/>
        <end position="153"/>
    </location>
</feature>
<dbReference type="SMART" id="SM00054">
    <property type="entry name" value="EFh"/>
    <property type="match status" value="3"/>
</dbReference>
<feature type="domain" description="EF-hand" evidence="5">
    <location>
        <begin position="43"/>
        <end position="78"/>
    </location>
</feature>
<dbReference type="InterPro" id="IPR011992">
    <property type="entry name" value="EF-hand-dom_pair"/>
</dbReference>
<dbReference type="SUPFAM" id="SSF47473">
    <property type="entry name" value="EF-hand"/>
    <property type="match status" value="1"/>
</dbReference>
<sequence>MNTKQLLIGGLIAMGAMSVHAGDGKEHHPRPDLNNDGVVTSAEMLEHRQKLFSKIDANKDGFLTKQEGEAFKAQMEAKHKMMREAKAQERFIKADSNGDGKVSAEEFAAQAQAQIAEMDADGNGELSRREMRKGTREGGRKHGCDGGHEKHGE</sequence>
<feature type="domain" description="EF-hand" evidence="5">
    <location>
        <begin position="82"/>
        <end position="117"/>
    </location>
</feature>
<dbReference type="PROSITE" id="PS00018">
    <property type="entry name" value="EF_HAND_1"/>
    <property type="match status" value="2"/>
</dbReference>
<dbReference type="Pfam" id="PF13202">
    <property type="entry name" value="EF-hand_5"/>
    <property type="match status" value="1"/>
</dbReference>
<dbReference type="Proteomes" id="UP001557485">
    <property type="component" value="Unassembled WGS sequence"/>
</dbReference>
<evidence type="ECO:0000313" key="6">
    <source>
        <dbReference type="EMBL" id="MEX1669047.1"/>
    </source>
</evidence>
<organism evidence="6 7">
    <name type="scientific">Zhongshania guokunii</name>
    <dbReference type="NCBI Taxonomy" id="641783"/>
    <lineage>
        <taxon>Bacteria</taxon>
        <taxon>Pseudomonadati</taxon>
        <taxon>Pseudomonadota</taxon>
        <taxon>Gammaproteobacteria</taxon>
        <taxon>Cellvibrionales</taxon>
        <taxon>Spongiibacteraceae</taxon>
        <taxon>Zhongshania</taxon>
    </lineage>
</organism>
<dbReference type="InterPro" id="IPR018247">
    <property type="entry name" value="EF_Hand_1_Ca_BS"/>
</dbReference>
<evidence type="ECO:0000256" key="2">
    <source>
        <dbReference type="ARBA" id="ARBA00022737"/>
    </source>
</evidence>
<name>A0ABV3U632_9GAMM</name>
<dbReference type="Gene3D" id="1.10.238.10">
    <property type="entry name" value="EF-hand"/>
    <property type="match status" value="2"/>
</dbReference>
<evidence type="ECO:0000259" key="5">
    <source>
        <dbReference type="PROSITE" id="PS50222"/>
    </source>
</evidence>
<evidence type="ECO:0000256" key="1">
    <source>
        <dbReference type="ARBA" id="ARBA00022723"/>
    </source>
</evidence>
<feature type="region of interest" description="Disordered" evidence="3">
    <location>
        <begin position="113"/>
        <end position="153"/>
    </location>
</feature>
<keyword evidence="1" id="KW-0479">Metal-binding</keyword>
<evidence type="ECO:0000256" key="3">
    <source>
        <dbReference type="SAM" id="MobiDB-lite"/>
    </source>
</evidence>
<comment type="caution">
    <text evidence="6">The sequence shown here is derived from an EMBL/GenBank/DDBJ whole genome shotgun (WGS) entry which is preliminary data.</text>
</comment>
<accession>A0ABV3U632</accession>
<dbReference type="PANTHER" id="PTHR10827:SF98">
    <property type="entry name" value="45 KDA CALCIUM-BINDING PROTEIN"/>
    <property type="match status" value="1"/>
</dbReference>
<feature type="signal peptide" evidence="4">
    <location>
        <begin position="1"/>
        <end position="21"/>
    </location>
</feature>
<keyword evidence="4" id="KW-0732">Signal</keyword>
<dbReference type="InterPro" id="IPR002048">
    <property type="entry name" value="EF_hand_dom"/>
</dbReference>
<keyword evidence="7" id="KW-1185">Reference proteome</keyword>
<dbReference type="RefSeq" id="WP_368381313.1">
    <property type="nucleotide sequence ID" value="NZ_JBFRYA010000006.1"/>
</dbReference>
<gene>
    <name evidence="6" type="ORF">AB4876_08980</name>
</gene>
<evidence type="ECO:0000256" key="4">
    <source>
        <dbReference type="SAM" id="SignalP"/>
    </source>
</evidence>
<evidence type="ECO:0000313" key="7">
    <source>
        <dbReference type="Proteomes" id="UP001557485"/>
    </source>
</evidence>
<feature type="chain" id="PRO_5046200494" evidence="4">
    <location>
        <begin position="22"/>
        <end position="153"/>
    </location>
</feature>
<reference evidence="6 7" key="1">
    <citation type="journal article" date="2011" name="Int. J. Syst. Evol. Microbiol.">
        <title>Zhongshania antarctica gen. nov., sp. nov. and Zhongshania guokunii sp. nov., gammaproteobacteria respectively isolated from coastal attached (fast) ice and surface seawater of the Antarctic.</title>
        <authorList>
            <person name="Li H.J."/>
            <person name="Zhang X.Y."/>
            <person name="Chen C.X."/>
            <person name="Zhang Y.J."/>
            <person name="Gao Z.M."/>
            <person name="Yu Y."/>
            <person name="Chen X.L."/>
            <person name="Chen B."/>
            <person name="Zhang Y.Z."/>
        </authorList>
    </citation>
    <scope>NUCLEOTIDE SEQUENCE [LARGE SCALE GENOMIC DNA]</scope>
    <source>
        <strain evidence="6 7">ZS6-22T</strain>
    </source>
</reference>
<dbReference type="Pfam" id="PF13499">
    <property type="entry name" value="EF-hand_7"/>
    <property type="match status" value="1"/>
</dbReference>
<protein>
    <submittedName>
        <fullName evidence="6">EF-hand domain-containing protein</fullName>
    </submittedName>
</protein>
<keyword evidence="2" id="KW-0677">Repeat</keyword>
<dbReference type="PROSITE" id="PS50222">
    <property type="entry name" value="EF_HAND_2"/>
    <property type="match status" value="2"/>
</dbReference>
<proteinExistence type="predicted"/>